<feature type="non-terminal residue" evidence="2">
    <location>
        <position position="1"/>
    </location>
</feature>
<keyword evidence="3" id="KW-1185">Reference proteome</keyword>
<feature type="region of interest" description="Disordered" evidence="1">
    <location>
        <begin position="1"/>
        <end position="49"/>
    </location>
</feature>
<reference evidence="2" key="1">
    <citation type="submission" date="2020-08" db="EMBL/GenBank/DDBJ databases">
        <title>Genome sequencing and assembly of the red palm weevil Rhynchophorus ferrugineus.</title>
        <authorList>
            <person name="Dias G.B."/>
            <person name="Bergman C.M."/>
            <person name="Manee M."/>
        </authorList>
    </citation>
    <scope>NUCLEOTIDE SEQUENCE</scope>
    <source>
        <strain evidence="2">AA-2017</strain>
        <tissue evidence="2">Whole larva</tissue>
    </source>
</reference>
<accession>A0A834HR83</accession>
<comment type="caution">
    <text evidence="2">The sequence shown here is derived from an EMBL/GenBank/DDBJ whole genome shotgun (WGS) entry which is preliminary data.</text>
</comment>
<dbReference type="Proteomes" id="UP000625711">
    <property type="component" value="Unassembled WGS sequence"/>
</dbReference>
<dbReference type="EMBL" id="JAACXV010014577">
    <property type="protein sequence ID" value="KAF7266013.1"/>
    <property type="molecule type" value="Genomic_DNA"/>
</dbReference>
<evidence type="ECO:0000313" key="2">
    <source>
        <dbReference type="EMBL" id="KAF7266013.1"/>
    </source>
</evidence>
<gene>
    <name evidence="2" type="ORF">GWI33_020613</name>
</gene>
<sequence>RGASGLLFLNNGIADGKRSGTGTKEEVGEGRNCPPQRPLGTMKARPHPL</sequence>
<proteinExistence type="predicted"/>
<feature type="compositionally biased region" description="Basic and acidic residues" evidence="1">
    <location>
        <begin position="15"/>
        <end position="29"/>
    </location>
</feature>
<protein>
    <submittedName>
        <fullName evidence="2">Uncharacterized protein</fullName>
    </submittedName>
</protein>
<organism evidence="2 3">
    <name type="scientific">Rhynchophorus ferrugineus</name>
    <name type="common">Red palm weevil</name>
    <name type="synonym">Curculio ferrugineus</name>
    <dbReference type="NCBI Taxonomy" id="354439"/>
    <lineage>
        <taxon>Eukaryota</taxon>
        <taxon>Metazoa</taxon>
        <taxon>Ecdysozoa</taxon>
        <taxon>Arthropoda</taxon>
        <taxon>Hexapoda</taxon>
        <taxon>Insecta</taxon>
        <taxon>Pterygota</taxon>
        <taxon>Neoptera</taxon>
        <taxon>Endopterygota</taxon>
        <taxon>Coleoptera</taxon>
        <taxon>Polyphaga</taxon>
        <taxon>Cucujiformia</taxon>
        <taxon>Curculionidae</taxon>
        <taxon>Dryophthorinae</taxon>
        <taxon>Rhynchophorus</taxon>
    </lineage>
</organism>
<dbReference type="AlphaFoldDB" id="A0A834HR83"/>
<evidence type="ECO:0000313" key="3">
    <source>
        <dbReference type="Proteomes" id="UP000625711"/>
    </source>
</evidence>
<name>A0A834HR83_RHYFE</name>
<evidence type="ECO:0000256" key="1">
    <source>
        <dbReference type="SAM" id="MobiDB-lite"/>
    </source>
</evidence>